<dbReference type="Gene3D" id="1.10.287.130">
    <property type="match status" value="1"/>
</dbReference>
<evidence type="ECO:0000313" key="9">
    <source>
        <dbReference type="EMBL" id="MCT7942227.1"/>
    </source>
</evidence>
<evidence type="ECO:0000259" key="8">
    <source>
        <dbReference type="PROSITE" id="PS50109"/>
    </source>
</evidence>
<feature type="domain" description="Histidine kinase" evidence="8">
    <location>
        <begin position="206"/>
        <end position="411"/>
    </location>
</feature>
<evidence type="ECO:0000313" key="10">
    <source>
        <dbReference type="Proteomes" id="UP001155546"/>
    </source>
</evidence>
<evidence type="ECO:0000256" key="1">
    <source>
        <dbReference type="ARBA" id="ARBA00000085"/>
    </source>
</evidence>
<name>A0A9X3ANY5_9GAMM</name>
<evidence type="ECO:0000256" key="2">
    <source>
        <dbReference type="ARBA" id="ARBA00012438"/>
    </source>
</evidence>
<comment type="caution">
    <text evidence="9">The sequence shown here is derived from an EMBL/GenBank/DDBJ whole genome shotgun (WGS) entry which is preliminary data.</text>
</comment>
<sequence length="427" mass="46891">MPISKPIGLINHHHTHLRLIYLLLKLGLTFIAADLFGLSAPPALIYVLFFFEAVYVGLSSCFKNRYQHNAPLLFMSLVIDSLLLAAWLYLTGGATNAFISLLLLPIAVAAVALPQWAPWGLTLISTASYSLMIFVMPEHNMGDHTMDMRSHFLGMWFNFLISALIVTTSIAFIARKVRQKEAELNILREAQLRQEKLLALGTASAQMAHQLATPLASLRLLVDELHENQPVDGVLPDVEQALCRCEQTLTDLRTATQSIRENQQTNIIIPNLVDTLTQQILLLMPEVSLTTQIDINDNTMSLNMDTNLLPALMSLIENAARASHENNADYQVELSATIDNQYCCLSIRDFGNGISADLIAQIGENIIHDAKGMGVSLLLSHASLERLGGSLILHQHSDGGTVAKVLLPLKQAPTTFSSTVSTKNSHG</sequence>
<feature type="transmembrane region" description="Helical" evidence="7">
    <location>
        <begin position="20"/>
        <end position="38"/>
    </location>
</feature>
<dbReference type="Gene3D" id="3.30.565.10">
    <property type="entry name" value="Histidine kinase-like ATPase, C-terminal domain"/>
    <property type="match status" value="1"/>
</dbReference>
<keyword evidence="5" id="KW-0418">Kinase</keyword>
<feature type="transmembrane region" description="Helical" evidence="7">
    <location>
        <begin position="96"/>
        <end position="113"/>
    </location>
</feature>
<keyword evidence="6 9" id="KW-0067">ATP-binding</keyword>
<protein>
    <recommendedName>
        <fullName evidence="2">histidine kinase</fullName>
        <ecNumber evidence="2">2.7.13.3</ecNumber>
    </recommendedName>
</protein>
<feature type="transmembrane region" description="Helical" evidence="7">
    <location>
        <begin position="44"/>
        <end position="62"/>
    </location>
</feature>
<organism evidence="9 10">
    <name type="scientific">Shewanella holmiensis</name>
    <dbReference type="NCBI Taxonomy" id="2952222"/>
    <lineage>
        <taxon>Bacteria</taxon>
        <taxon>Pseudomonadati</taxon>
        <taxon>Pseudomonadota</taxon>
        <taxon>Gammaproteobacteria</taxon>
        <taxon>Alteromonadales</taxon>
        <taxon>Shewanellaceae</taxon>
        <taxon>Shewanella</taxon>
    </lineage>
</organism>
<evidence type="ECO:0000256" key="3">
    <source>
        <dbReference type="ARBA" id="ARBA00022679"/>
    </source>
</evidence>
<dbReference type="GO" id="GO:0005886">
    <property type="term" value="C:plasma membrane"/>
    <property type="evidence" value="ECO:0007669"/>
    <property type="project" value="TreeGrafter"/>
</dbReference>
<dbReference type="RefSeq" id="WP_261298605.1">
    <property type="nucleotide sequence ID" value="NZ_JAMTCD010000012.1"/>
</dbReference>
<dbReference type="InterPro" id="IPR005467">
    <property type="entry name" value="His_kinase_dom"/>
</dbReference>
<gene>
    <name evidence="9" type="ORF">NE535_10535</name>
</gene>
<keyword evidence="4" id="KW-0547">Nucleotide-binding</keyword>
<feature type="transmembrane region" description="Helical" evidence="7">
    <location>
        <begin position="156"/>
        <end position="174"/>
    </location>
</feature>
<evidence type="ECO:0000256" key="7">
    <source>
        <dbReference type="SAM" id="Phobius"/>
    </source>
</evidence>
<feature type="transmembrane region" description="Helical" evidence="7">
    <location>
        <begin position="120"/>
        <end position="136"/>
    </location>
</feature>
<dbReference type="PANTHER" id="PTHR44936">
    <property type="entry name" value="SENSOR PROTEIN CREC"/>
    <property type="match status" value="1"/>
</dbReference>
<accession>A0A9X3ANY5</accession>
<dbReference type="EC" id="2.7.13.3" evidence="2"/>
<dbReference type="InterPro" id="IPR050980">
    <property type="entry name" value="2C_sensor_his_kinase"/>
</dbReference>
<dbReference type="GO" id="GO:0005524">
    <property type="term" value="F:ATP binding"/>
    <property type="evidence" value="ECO:0007669"/>
    <property type="project" value="UniProtKB-KW"/>
</dbReference>
<dbReference type="SUPFAM" id="SSF55874">
    <property type="entry name" value="ATPase domain of HSP90 chaperone/DNA topoisomerase II/histidine kinase"/>
    <property type="match status" value="1"/>
</dbReference>
<dbReference type="PANTHER" id="PTHR44936:SF10">
    <property type="entry name" value="SENSOR PROTEIN RSTB"/>
    <property type="match status" value="1"/>
</dbReference>
<dbReference type="InterPro" id="IPR036890">
    <property type="entry name" value="HATPase_C_sf"/>
</dbReference>
<proteinExistence type="predicted"/>
<dbReference type="InterPro" id="IPR003594">
    <property type="entry name" value="HATPase_dom"/>
</dbReference>
<keyword evidence="7" id="KW-0472">Membrane</keyword>
<dbReference type="EMBL" id="JAMTCD010000012">
    <property type="protein sequence ID" value="MCT7942227.1"/>
    <property type="molecule type" value="Genomic_DNA"/>
</dbReference>
<dbReference type="GO" id="GO:0000155">
    <property type="term" value="F:phosphorelay sensor kinase activity"/>
    <property type="evidence" value="ECO:0007669"/>
    <property type="project" value="TreeGrafter"/>
</dbReference>
<dbReference type="Pfam" id="PF02518">
    <property type="entry name" value="HATPase_c"/>
    <property type="match status" value="1"/>
</dbReference>
<reference evidence="9" key="1">
    <citation type="journal article" date="2023" name="Int. J. Syst. Evol. Microbiol.">
        <title>&lt;i&gt;Shewanella septentrionalis&lt;/i&gt; sp. nov. and &lt;i&gt;Shewanella holmiensis&lt;/i&gt; sp. nov., isolated from Baltic Sea water and sediments.</title>
        <authorList>
            <person name="Martin-Rodriguez A.J."/>
            <person name="Thorell K."/>
            <person name="Joffre E."/>
            <person name="Jensie-Markopoulos S."/>
            <person name="Moore E.R.B."/>
            <person name="Sjoling A."/>
        </authorList>
    </citation>
    <scope>NUCLEOTIDE SEQUENCE</scope>
    <source>
        <strain evidence="9">SP1S2-7</strain>
    </source>
</reference>
<comment type="catalytic activity">
    <reaction evidence="1">
        <text>ATP + protein L-histidine = ADP + protein N-phospho-L-histidine.</text>
        <dbReference type="EC" id="2.7.13.3"/>
    </reaction>
</comment>
<dbReference type="PROSITE" id="PS50109">
    <property type="entry name" value="HIS_KIN"/>
    <property type="match status" value="1"/>
</dbReference>
<dbReference type="Proteomes" id="UP001155546">
    <property type="component" value="Unassembled WGS sequence"/>
</dbReference>
<keyword evidence="7" id="KW-1133">Transmembrane helix</keyword>
<keyword evidence="10" id="KW-1185">Reference proteome</keyword>
<evidence type="ECO:0000256" key="5">
    <source>
        <dbReference type="ARBA" id="ARBA00022777"/>
    </source>
</evidence>
<keyword evidence="7" id="KW-0812">Transmembrane</keyword>
<feature type="transmembrane region" description="Helical" evidence="7">
    <location>
        <begin position="69"/>
        <end position="90"/>
    </location>
</feature>
<evidence type="ECO:0000256" key="4">
    <source>
        <dbReference type="ARBA" id="ARBA00022741"/>
    </source>
</evidence>
<dbReference type="AlphaFoldDB" id="A0A9X3ANY5"/>
<dbReference type="SMART" id="SM00387">
    <property type="entry name" value="HATPase_c"/>
    <property type="match status" value="1"/>
</dbReference>
<keyword evidence="3" id="KW-0808">Transferase</keyword>
<evidence type="ECO:0000256" key="6">
    <source>
        <dbReference type="ARBA" id="ARBA00022840"/>
    </source>
</evidence>